<dbReference type="RefSeq" id="WP_229873806.1">
    <property type="nucleotide sequence ID" value="NZ_BMVP01000006.1"/>
</dbReference>
<name>A0ABQ3EUR4_9ACTN</name>
<sequence length="54" mass="5667">MNTSATPATSTVKTPLVPLDRIDVHSASAARTLGRVLPSENGRHVQAPIFNSAL</sequence>
<accession>A0ABQ3EUR4</accession>
<gene>
    <name evidence="1" type="ORF">GCM10010347_37650</name>
</gene>
<evidence type="ECO:0008006" key="3">
    <source>
        <dbReference type="Google" id="ProtNLM"/>
    </source>
</evidence>
<proteinExistence type="predicted"/>
<protein>
    <recommendedName>
        <fullName evidence="3">FXSXX-COOH protein</fullName>
    </recommendedName>
</protein>
<reference evidence="2" key="1">
    <citation type="journal article" date="2019" name="Int. J. Syst. Evol. Microbiol.">
        <title>The Global Catalogue of Microorganisms (GCM) 10K type strain sequencing project: providing services to taxonomists for standard genome sequencing and annotation.</title>
        <authorList>
            <consortium name="The Broad Institute Genomics Platform"/>
            <consortium name="The Broad Institute Genome Sequencing Center for Infectious Disease"/>
            <person name="Wu L."/>
            <person name="Ma J."/>
        </authorList>
    </citation>
    <scope>NUCLEOTIDE SEQUENCE [LARGE SCALE GENOMIC DNA]</scope>
    <source>
        <strain evidence="2">JCM 4738</strain>
    </source>
</reference>
<evidence type="ECO:0000313" key="1">
    <source>
        <dbReference type="EMBL" id="GHB64100.1"/>
    </source>
</evidence>
<comment type="caution">
    <text evidence="1">The sequence shown here is derived from an EMBL/GenBank/DDBJ whole genome shotgun (WGS) entry which is preliminary data.</text>
</comment>
<dbReference type="InterPro" id="IPR026334">
    <property type="entry name" value="FxSxx-COOH"/>
</dbReference>
<evidence type="ECO:0000313" key="2">
    <source>
        <dbReference type="Proteomes" id="UP000642673"/>
    </source>
</evidence>
<dbReference type="EMBL" id="BMVP01000006">
    <property type="protein sequence ID" value="GHB64100.1"/>
    <property type="molecule type" value="Genomic_DNA"/>
</dbReference>
<dbReference type="NCBIfam" id="TIGR04268">
    <property type="entry name" value="FxSxx-COOH"/>
    <property type="match status" value="1"/>
</dbReference>
<keyword evidence="2" id="KW-1185">Reference proteome</keyword>
<dbReference type="Proteomes" id="UP000642673">
    <property type="component" value="Unassembled WGS sequence"/>
</dbReference>
<organism evidence="1 2">
    <name type="scientific">Streptomyces cirratus</name>
    <dbReference type="NCBI Taxonomy" id="68187"/>
    <lineage>
        <taxon>Bacteria</taxon>
        <taxon>Bacillati</taxon>
        <taxon>Actinomycetota</taxon>
        <taxon>Actinomycetes</taxon>
        <taxon>Kitasatosporales</taxon>
        <taxon>Streptomycetaceae</taxon>
        <taxon>Streptomyces</taxon>
    </lineage>
</organism>